<sequence>MAEEERECMEQVFVGCAVRSYPDLEKHSMQTLDTNGEHVRPVYARKYCAAEESSNRTNDVEVVLSNQPRTWLPRINASESPRTRNVDGIGPRTEMVNGDNLNNTDTVSVHSGSTWSERIQRLIPKVFTKNPRCDEVLYTGPLDVLRPDFTNPYDLKSKKQIAKREKRDRKALTKRLRARRRAELAVIAKREARERTISSAIELLLQLLRMMTSFAILVGNIRKTFIPAQFKWLKPGQNAFDNPGLLMLFRCTVFLDVLLFWTNVIWAYCLQWHLCCRLGLIKFWLWTLILITVGGIVMLIPMSYVQNDLDISWCRFVPNSSLAKYQPNW</sequence>
<evidence type="ECO:0000256" key="2">
    <source>
        <dbReference type="SAM" id="Phobius"/>
    </source>
</evidence>
<dbReference type="WBParaSite" id="ASIM_0001596501-mRNA-1">
    <property type="protein sequence ID" value="ASIM_0001596501-mRNA-1"/>
    <property type="gene ID" value="ASIM_0001596501"/>
</dbReference>
<keyword evidence="4" id="KW-1185">Reference proteome</keyword>
<reference evidence="3 4" key="2">
    <citation type="submission" date="2018-11" db="EMBL/GenBank/DDBJ databases">
        <authorList>
            <consortium name="Pathogen Informatics"/>
        </authorList>
    </citation>
    <scope>NUCLEOTIDE SEQUENCE [LARGE SCALE GENOMIC DNA]</scope>
</reference>
<reference evidence="5" key="1">
    <citation type="submission" date="2017-02" db="UniProtKB">
        <authorList>
            <consortium name="WormBaseParasite"/>
        </authorList>
    </citation>
    <scope>IDENTIFICATION</scope>
</reference>
<keyword evidence="2" id="KW-0472">Membrane</keyword>
<gene>
    <name evidence="3" type="ORF">ASIM_LOCUS15372</name>
</gene>
<feature type="transmembrane region" description="Helical" evidence="2">
    <location>
        <begin position="245"/>
        <end position="271"/>
    </location>
</feature>
<evidence type="ECO:0000313" key="3">
    <source>
        <dbReference type="EMBL" id="VDK54929.1"/>
    </source>
</evidence>
<feature type="transmembrane region" description="Helical" evidence="2">
    <location>
        <begin position="283"/>
        <end position="305"/>
    </location>
</feature>
<keyword evidence="2" id="KW-0812">Transmembrane</keyword>
<proteinExistence type="predicted"/>
<feature type="region of interest" description="Disordered" evidence="1">
    <location>
        <begin position="79"/>
        <end position="104"/>
    </location>
</feature>
<dbReference type="OrthoDB" id="5803839at2759"/>
<dbReference type="EMBL" id="UYRR01032279">
    <property type="protein sequence ID" value="VDK54929.1"/>
    <property type="molecule type" value="Genomic_DNA"/>
</dbReference>
<evidence type="ECO:0000256" key="1">
    <source>
        <dbReference type="SAM" id="MobiDB-lite"/>
    </source>
</evidence>
<protein>
    <submittedName>
        <fullName evidence="5">G_PROTEIN_RECEP_F1_2 domain-containing protein</fullName>
    </submittedName>
</protein>
<accession>A0A0M3K4S4</accession>
<name>A0A0M3K4S4_ANISI</name>
<keyword evidence="2" id="KW-1133">Transmembrane helix</keyword>
<dbReference type="AlphaFoldDB" id="A0A0M3K4S4"/>
<evidence type="ECO:0000313" key="5">
    <source>
        <dbReference type="WBParaSite" id="ASIM_0001596501-mRNA-1"/>
    </source>
</evidence>
<evidence type="ECO:0000313" key="4">
    <source>
        <dbReference type="Proteomes" id="UP000267096"/>
    </source>
</evidence>
<dbReference type="Proteomes" id="UP000267096">
    <property type="component" value="Unassembled WGS sequence"/>
</dbReference>
<organism evidence="5">
    <name type="scientific">Anisakis simplex</name>
    <name type="common">Herring worm</name>
    <dbReference type="NCBI Taxonomy" id="6269"/>
    <lineage>
        <taxon>Eukaryota</taxon>
        <taxon>Metazoa</taxon>
        <taxon>Ecdysozoa</taxon>
        <taxon>Nematoda</taxon>
        <taxon>Chromadorea</taxon>
        <taxon>Rhabditida</taxon>
        <taxon>Spirurina</taxon>
        <taxon>Ascaridomorpha</taxon>
        <taxon>Ascaridoidea</taxon>
        <taxon>Anisakidae</taxon>
        <taxon>Anisakis</taxon>
        <taxon>Anisakis simplex complex</taxon>
    </lineage>
</organism>